<dbReference type="AlphaFoldDB" id="A0A8W8KK10"/>
<keyword evidence="2" id="KW-0812">Transmembrane</keyword>
<dbReference type="InterPro" id="IPR013320">
    <property type="entry name" value="ConA-like_dom_sf"/>
</dbReference>
<proteinExistence type="predicted"/>
<dbReference type="EnsemblMetazoa" id="G23476.1">
    <property type="protein sequence ID" value="G23476.1:cds"/>
    <property type="gene ID" value="G23476"/>
</dbReference>
<feature type="chain" id="PRO_5036469242" description="MAM domain-containing protein" evidence="3">
    <location>
        <begin position="20"/>
        <end position="443"/>
    </location>
</feature>
<dbReference type="GO" id="GO:0016020">
    <property type="term" value="C:membrane"/>
    <property type="evidence" value="ECO:0007669"/>
    <property type="project" value="InterPro"/>
</dbReference>
<feature type="signal peptide" evidence="3">
    <location>
        <begin position="1"/>
        <end position="19"/>
    </location>
</feature>
<dbReference type="InterPro" id="IPR000998">
    <property type="entry name" value="MAM_dom"/>
</dbReference>
<dbReference type="Proteomes" id="UP000005408">
    <property type="component" value="Unassembled WGS sequence"/>
</dbReference>
<keyword evidence="3" id="KW-0732">Signal</keyword>
<keyword evidence="2" id="KW-0472">Membrane</keyword>
<reference evidence="5" key="1">
    <citation type="submission" date="2022-08" db="UniProtKB">
        <authorList>
            <consortium name="EnsemblMetazoa"/>
        </authorList>
    </citation>
    <scope>IDENTIFICATION</scope>
    <source>
        <strain evidence="5">05x7-T-G4-1.051#20</strain>
    </source>
</reference>
<evidence type="ECO:0000256" key="3">
    <source>
        <dbReference type="SAM" id="SignalP"/>
    </source>
</evidence>
<organism evidence="5 6">
    <name type="scientific">Magallana gigas</name>
    <name type="common">Pacific oyster</name>
    <name type="synonym">Crassostrea gigas</name>
    <dbReference type="NCBI Taxonomy" id="29159"/>
    <lineage>
        <taxon>Eukaryota</taxon>
        <taxon>Metazoa</taxon>
        <taxon>Spiralia</taxon>
        <taxon>Lophotrochozoa</taxon>
        <taxon>Mollusca</taxon>
        <taxon>Bivalvia</taxon>
        <taxon>Autobranchia</taxon>
        <taxon>Pteriomorphia</taxon>
        <taxon>Ostreida</taxon>
        <taxon>Ostreoidea</taxon>
        <taxon>Ostreidae</taxon>
        <taxon>Magallana</taxon>
    </lineage>
</organism>
<dbReference type="PANTHER" id="PTHR23282:SF101">
    <property type="entry name" value="MAM DOMAIN-CONTAINING PROTEIN"/>
    <property type="match status" value="1"/>
</dbReference>
<dbReference type="OMA" id="CNWASAN"/>
<dbReference type="Gene3D" id="2.60.120.200">
    <property type="match status" value="1"/>
</dbReference>
<accession>A0A8W8KK10</accession>
<feature type="domain" description="MAM" evidence="4">
    <location>
        <begin position="24"/>
        <end position="180"/>
    </location>
</feature>
<feature type="transmembrane region" description="Helical" evidence="2">
    <location>
        <begin position="226"/>
        <end position="248"/>
    </location>
</feature>
<dbReference type="SMART" id="SM00137">
    <property type="entry name" value="MAM"/>
    <property type="match status" value="1"/>
</dbReference>
<evidence type="ECO:0000313" key="5">
    <source>
        <dbReference type="EnsemblMetazoa" id="G23476.1:cds"/>
    </source>
</evidence>
<evidence type="ECO:0000256" key="1">
    <source>
        <dbReference type="SAM" id="MobiDB-lite"/>
    </source>
</evidence>
<dbReference type="PANTHER" id="PTHR23282">
    <property type="entry name" value="APICAL ENDOSOMAL GLYCOPROTEIN PRECURSOR"/>
    <property type="match status" value="1"/>
</dbReference>
<feature type="region of interest" description="Disordered" evidence="1">
    <location>
        <begin position="190"/>
        <end position="210"/>
    </location>
</feature>
<dbReference type="InterPro" id="IPR051560">
    <property type="entry name" value="MAM_domain-containing"/>
</dbReference>
<keyword evidence="2" id="KW-1133">Transmembrane helix</keyword>
<protein>
    <recommendedName>
        <fullName evidence="4">MAM domain-containing protein</fullName>
    </recommendedName>
</protein>
<dbReference type="OrthoDB" id="6157829at2759"/>
<evidence type="ECO:0000313" key="6">
    <source>
        <dbReference type="Proteomes" id="UP000005408"/>
    </source>
</evidence>
<dbReference type="Pfam" id="PF00629">
    <property type="entry name" value="MAM"/>
    <property type="match status" value="1"/>
</dbReference>
<dbReference type="SUPFAM" id="SSF49899">
    <property type="entry name" value="Concanavalin A-like lectins/glucanases"/>
    <property type="match status" value="1"/>
</dbReference>
<dbReference type="PROSITE" id="PS50060">
    <property type="entry name" value="MAM_2"/>
    <property type="match status" value="1"/>
</dbReference>
<evidence type="ECO:0000259" key="4">
    <source>
        <dbReference type="PROSITE" id="PS50060"/>
    </source>
</evidence>
<evidence type="ECO:0000256" key="2">
    <source>
        <dbReference type="SAM" id="Phobius"/>
    </source>
</evidence>
<sequence length="443" mass="50099">MTTLKLYLWFLIFIRKVPQKGETVSCNFESGDACGWKNENFTVSKFKSDLEQSGPEKAFEGDSYAFFYEEKNEESGAILEFTVQESNGNCLFLAYHMWGIHMGSLEIEVYKTTANSWETVEKFNGNLGNMWHCNGIELPSIANTDTKLKVRIHALRGQGIYSIIGIDDIRVFEAGSTCVTYNCSHPPQTTRSLTVTHTSPTFSGSPRTTTTETIQTSDFFKENLPLIAGIPGGLVTFFVIIGVIYLLFQKNKKDKKDKAHHDDFFHGQPPLGFRADRYRSFPHNHHLHEEEVYDEIKDENRTSKVSNLNYRNGPQNNGNIGSYSKDEYLTPSFAGENGQDSYLTPVSLHDKDSSDYTVLPAVTLPIDQITAKYNPGGRDTMNQENGEYVEPKDLNMPKTRGKKISISDQGEVVYTDVSQHSKYANENMVNRPYTSLSTIRSKR</sequence>
<keyword evidence="6" id="KW-1185">Reference proteome</keyword>
<name>A0A8W8KK10_MAGGI</name>